<dbReference type="EMBL" id="CP162512">
    <property type="protein sequence ID" value="XDI07551.1"/>
    <property type="molecule type" value="Genomic_DNA"/>
</dbReference>
<organism evidence="1">
    <name type="scientific">Herbiconiux sp. A18JL235</name>
    <dbReference type="NCBI Taxonomy" id="3152363"/>
    <lineage>
        <taxon>Bacteria</taxon>
        <taxon>Bacillati</taxon>
        <taxon>Actinomycetota</taxon>
        <taxon>Actinomycetes</taxon>
        <taxon>Micrococcales</taxon>
        <taxon>Microbacteriaceae</taxon>
        <taxon>Herbiconiux</taxon>
    </lineage>
</organism>
<reference evidence="1" key="1">
    <citation type="submission" date="2024-05" db="EMBL/GenBank/DDBJ databases">
        <title>Herbiconiux sp. A18JL235.</title>
        <authorList>
            <person name="Zhang G."/>
        </authorList>
    </citation>
    <scope>NUCLEOTIDE SEQUENCE</scope>
    <source>
        <strain evidence="1">A18JL235</strain>
        <plasmid evidence="1">unnamed1</plasmid>
    </source>
</reference>
<dbReference type="RefSeq" id="WP_368499914.1">
    <property type="nucleotide sequence ID" value="NZ_CP162512.1"/>
</dbReference>
<dbReference type="AlphaFoldDB" id="A0AB39BN42"/>
<name>A0AB39BN42_9MICO</name>
<sequence length="229" mass="24060">MALFKSTGTFLARTARTFGSDEITIIHHPGQDDEERIEIEAHVQATHAFFEVDAPVYEGDELLLPDPRGGTRTVYVTKVEINKAGGGMSSSMSHIDATFSDRAPRPRASAANAGQVVHGNAIIVSGSHVNIALGNGTINQNNAVTEGYEDLAKAVKAALELLDHSPGIDEDERTAAHDSAAQVLNEIVKPEPDKGTVKRSLALMRGVLQSAAQSGAAAAAGGLVAQLFI</sequence>
<proteinExistence type="predicted"/>
<geneLocation type="plasmid" evidence="1">
    <name>unnamed1</name>
</geneLocation>
<gene>
    <name evidence="1" type="ORF">ABFY20_19745</name>
</gene>
<keyword evidence="1" id="KW-0614">Plasmid</keyword>
<protein>
    <submittedName>
        <fullName evidence="1">Uncharacterized protein</fullName>
    </submittedName>
</protein>
<evidence type="ECO:0000313" key="1">
    <source>
        <dbReference type="EMBL" id="XDI07551.1"/>
    </source>
</evidence>
<accession>A0AB39BN42</accession>